<dbReference type="PANTHER" id="PTHR24201:SF16">
    <property type="entry name" value="ANKYRIN-1-LIKE-RELATED"/>
    <property type="match status" value="1"/>
</dbReference>
<evidence type="ECO:0000256" key="1">
    <source>
        <dbReference type="ARBA" id="ARBA00022737"/>
    </source>
</evidence>
<evidence type="ECO:0000313" key="4">
    <source>
        <dbReference type="Proteomes" id="UP000799757"/>
    </source>
</evidence>
<name>A0A6A6XMH7_9PLEO</name>
<protein>
    <submittedName>
        <fullName evidence="3">Uncharacterized protein</fullName>
    </submittedName>
</protein>
<sequence length="177" mass="19375">MKDGEGETPLYLALVSAVRYCAAGANPNILDKHGNTAHHLLAFRLNESEVTRTLFAQLIGRGLDINVRNARGKAPIFSLNATRPTRLRSQCYRKHERADDAGAFAVLEAAGADFFARDKKGRGLLHVAAEGSEVRFQMLLDKGLDPMLEYEGGQTALDFAAACGNKDLLGIFERKEE</sequence>
<dbReference type="Proteomes" id="UP000799757">
    <property type="component" value="Unassembled WGS sequence"/>
</dbReference>
<keyword evidence="4" id="KW-1185">Reference proteome</keyword>
<dbReference type="Gene3D" id="1.25.40.20">
    <property type="entry name" value="Ankyrin repeat-containing domain"/>
    <property type="match status" value="2"/>
</dbReference>
<organism evidence="3 4">
    <name type="scientific">Melanomma pulvis-pyrius CBS 109.77</name>
    <dbReference type="NCBI Taxonomy" id="1314802"/>
    <lineage>
        <taxon>Eukaryota</taxon>
        <taxon>Fungi</taxon>
        <taxon>Dikarya</taxon>
        <taxon>Ascomycota</taxon>
        <taxon>Pezizomycotina</taxon>
        <taxon>Dothideomycetes</taxon>
        <taxon>Pleosporomycetidae</taxon>
        <taxon>Pleosporales</taxon>
        <taxon>Melanommataceae</taxon>
        <taxon>Melanomma</taxon>
    </lineage>
</organism>
<dbReference type="SUPFAM" id="SSF48403">
    <property type="entry name" value="Ankyrin repeat"/>
    <property type="match status" value="1"/>
</dbReference>
<dbReference type="InterPro" id="IPR050776">
    <property type="entry name" value="Ank_Repeat/CDKN_Inhibitor"/>
</dbReference>
<gene>
    <name evidence="3" type="ORF">K505DRAFT_398902</name>
</gene>
<dbReference type="InterPro" id="IPR036770">
    <property type="entry name" value="Ankyrin_rpt-contain_sf"/>
</dbReference>
<dbReference type="GO" id="GO:0005634">
    <property type="term" value="C:nucleus"/>
    <property type="evidence" value="ECO:0007669"/>
    <property type="project" value="TreeGrafter"/>
</dbReference>
<evidence type="ECO:0000313" key="3">
    <source>
        <dbReference type="EMBL" id="KAF2797333.1"/>
    </source>
</evidence>
<dbReference type="OrthoDB" id="21416at2759"/>
<keyword evidence="2" id="KW-0040">ANK repeat</keyword>
<dbReference type="AlphaFoldDB" id="A0A6A6XMH7"/>
<reference evidence="3" key="1">
    <citation type="journal article" date="2020" name="Stud. Mycol.">
        <title>101 Dothideomycetes genomes: a test case for predicting lifestyles and emergence of pathogens.</title>
        <authorList>
            <person name="Haridas S."/>
            <person name="Albert R."/>
            <person name="Binder M."/>
            <person name="Bloem J."/>
            <person name="Labutti K."/>
            <person name="Salamov A."/>
            <person name="Andreopoulos B."/>
            <person name="Baker S."/>
            <person name="Barry K."/>
            <person name="Bills G."/>
            <person name="Bluhm B."/>
            <person name="Cannon C."/>
            <person name="Castanera R."/>
            <person name="Culley D."/>
            <person name="Daum C."/>
            <person name="Ezra D."/>
            <person name="Gonzalez J."/>
            <person name="Henrissat B."/>
            <person name="Kuo A."/>
            <person name="Liang C."/>
            <person name="Lipzen A."/>
            <person name="Lutzoni F."/>
            <person name="Magnuson J."/>
            <person name="Mondo S."/>
            <person name="Nolan M."/>
            <person name="Ohm R."/>
            <person name="Pangilinan J."/>
            <person name="Park H.-J."/>
            <person name="Ramirez L."/>
            <person name="Alfaro M."/>
            <person name="Sun H."/>
            <person name="Tritt A."/>
            <person name="Yoshinaga Y."/>
            <person name="Zwiers L.-H."/>
            <person name="Turgeon B."/>
            <person name="Goodwin S."/>
            <person name="Spatafora J."/>
            <person name="Crous P."/>
            <person name="Grigoriev I."/>
        </authorList>
    </citation>
    <scope>NUCLEOTIDE SEQUENCE</scope>
    <source>
        <strain evidence="3">CBS 109.77</strain>
    </source>
</reference>
<evidence type="ECO:0000256" key="2">
    <source>
        <dbReference type="ARBA" id="ARBA00023043"/>
    </source>
</evidence>
<proteinExistence type="predicted"/>
<dbReference type="EMBL" id="MU001809">
    <property type="protein sequence ID" value="KAF2797333.1"/>
    <property type="molecule type" value="Genomic_DNA"/>
</dbReference>
<accession>A0A6A6XMH7</accession>
<keyword evidence="1" id="KW-0677">Repeat</keyword>
<dbReference type="PANTHER" id="PTHR24201">
    <property type="entry name" value="ANK_REP_REGION DOMAIN-CONTAINING PROTEIN"/>
    <property type="match status" value="1"/>
</dbReference>